<dbReference type="STRING" id="1328759.A0A5C2SPD5"/>
<dbReference type="Gene3D" id="1.20.1280.50">
    <property type="match status" value="1"/>
</dbReference>
<dbReference type="AlphaFoldDB" id="A0A5C2SPD5"/>
<dbReference type="Proteomes" id="UP000313359">
    <property type="component" value="Unassembled WGS sequence"/>
</dbReference>
<reference evidence="2" key="1">
    <citation type="journal article" date="2018" name="Genome Biol. Evol.">
        <title>Genomics and development of Lentinus tigrinus, a white-rot wood-decaying mushroom with dimorphic fruiting bodies.</title>
        <authorList>
            <person name="Wu B."/>
            <person name="Xu Z."/>
            <person name="Knudson A."/>
            <person name="Carlson A."/>
            <person name="Chen N."/>
            <person name="Kovaka S."/>
            <person name="LaButti K."/>
            <person name="Lipzen A."/>
            <person name="Pennachio C."/>
            <person name="Riley R."/>
            <person name="Schakwitz W."/>
            <person name="Umezawa K."/>
            <person name="Ohm R.A."/>
            <person name="Grigoriev I.V."/>
            <person name="Nagy L.G."/>
            <person name="Gibbons J."/>
            <person name="Hibbett D."/>
        </authorList>
    </citation>
    <scope>NUCLEOTIDE SEQUENCE [LARGE SCALE GENOMIC DNA]</scope>
    <source>
        <strain evidence="2">ALCF2SS1-6</strain>
    </source>
</reference>
<gene>
    <name evidence="2" type="ORF">L227DRAFT_649586</name>
</gene>
<dbReference type="EMBL" id="ML122252">
    <property type="protein sequence ID" value="RPD65500.1"/>
    <property type="molecule type" value="Genomic_DNA"/>
</dbReference>
<evidence type="ECO:0000259" key="1">
    <source>
        <dbReference type="Pfam" id="PF12937"/>
    </source>
</evidence>
<dbReference type="PANTHER" id="PTHR38926">
    <property type="entry name" value="F-BOX DOMAIN CONTAINING PROTEIN, EXPRESSED"/>
    <property type="match status" value="1"/>
</dbReference>
<sequence>MLLTEPPDAEDVLAVMCGKDNEFEGIYEIPARPPPDPGVINALPTEILFGKVNEFVAICESLPDADKPQGINRLPSEVLFTIFKALASPAESDEDELWDAKLISTDWLVVNLVCRHWHTVACAFPILWRAVDVGSSVEWLRLCLDRSASAPLDLRLYDRTTVFQAAALLVTHAGRIRSLRVPRDVAADSLHALSSLFMVGLPALKELYLDASRRDAPFAGKCLYDVFRLEDKSEPLFPSLHTLHLNSLYLPPRASLLRGLRSLELIESQPQGPHLKTRPTFDEFLDALDACHPTLEHLTLCNSFPFCLCDDCGGGGTAGRTVALPKLQTLSVLCPPQADTIELSTGKTTSCRHFLSYLRLPERMWTTVSTARSHRDHKTFCQYLPADPACLPVLAAAVSASFRGAWQFEAHTPCACQGRRLRDVHAQLTYDNGHAKGEEAGKAIQSGGRCAGMLTMDILDMERCPLDVAEEDEAAREFAELFAHAPLRQLEVYHGLSAAGFGHLFGTLRGLAVLFFQGSSLVTREHIRDFLFALSAPYTLGHGYGHTGKSTKGRKEGKGKEKEVANVDVPLPELGALCLHCVCWYGGFAQDLATCLRSRAENGARKLAHLHVVLLSAKGSNRGKLNKKRTQQLRRMTELTETPVEVDVILAN</sequence>
<keyword evidence="3" id="KW-1185">Reference proteome</keyword>
<organism evidence="2 3">
    <name type="scientific">Lentinus tigrinus ALCF2SS1-6</name>
    <dbReference type="NCBI Taxonomy" id="1328759"/>
    <lineage>
        <taxon>Eukaryota</taxon>
        <taxon>Fungi</taxon>
        <taxon>Dikarya</taxon>
        <taxon>Basidiomycota</taxon>
        <taxon>Agaricomycotina</taxon>
        <taxon>Agaricomycetes</taxon>
        <taxon>Polyporales</taxon>
        <taxon>Polyporaceae</taxon>
        <taxon>Lentinus</taxon>
    </lineage>
</organism>
<dbReference type="PANTHER" id="PTHR38926:SF5">
    <property type="entry name" value="F-BOX AND LEUCINE-RICH REPEAT PROTEIN 6"/>
    <property type="match status" value="1"/>
</dbReference>
<evidence type="ECO:0000313" key="2">
    <source>
        <dbReference type="EMBL" id="RPD65500.1"/>
    </source>
</evidence>
<dbReference type="OrthoDB" id="2753427at2759"/>
<dbReference type="Pfam" id="PF12937">
    <property type="entry name" value="F-box-like"/>
    <property type="match status" value="1"/>
</dbReference>
<dbReference type="InterPro" id="IPR001810">
    <property type="entry name" value="F-box_dom"/>
</dbReference>
<feature type="domain" description="F-box" evidence="1">
    <location>
        <begin position="71"/>
        <end position="131"/>
    </location>
</feature>
<proteinExistence type="predicted"/>
<accession>A0A5C2SPD5</accession>
<name>A0A5C2SPD5_9APHY</name>
<protein>
    <recommendedName>
        <fullName evidence="1">F-box domain-containing protein</fullName>
    </recommendedName>
</protein>
<evidence type="ECO:0000313" key="3">
    <source>
        <dbReference type="Proteomes" id="UP000313359"/>
    </source>
</evidence>